<protein>
    <submittedName>
        <fullName evidence="2">EGF-like domain-containing protein</fullName>
    </submittedName>
</protein>
<name>A0AC35GQU0_9BILA</name>
<dbReference type="Proteomes" id="UP000887580">
    <property type="component" value="Unplaced"/>
</dbReference>
<reference evidence="2" key="1">
    <citation type="submission" date="2022-11" db="UniProtKB">
        <authorList>
            <consortium name="WormBaseParasite"/>
        </authorList>
    </citation>
    <scope>IDENTIFICATION</scope>
</reference>
<proteinExistence type="predicted"/>
<sequence>MIFEEKKFVAPLKGKASTLCSSSIESDDDIGSTASALQQLQQAGLNLTGPIWIPQKYNITCCRGGEPEISEQRYARNLSFNVLDYVIDETNGEETNCRTFNGKFYVSPAHFLEGNLPRRNIVTCKCPNVGENGELDKNCRRLPDCKNKGIRAYSGSRKCLCQRPFFGEQCEKLCDQGQAMKDTSGNDYCSCIPFYQGEECKQIVCLHGGREESGRCICPPQFLGYHCEIDTNKTGGGNGLTGSRFQRFGEQGGEMFTRDISGTIFSLIMIVVLVVSMYLLMKHRMQVQTRYLHRRPDLLGACNFPVSPSGGQSCLSRRTELRPPHDDPRIYPFRPIGTAVIDGAPPAYIAPGQRVRRSRNDVLPALPSYDEATKMPPLRHNIPGDETSEVITPTELPSPIDTSSHQIVIPQRQTSITSSLSTTSSNGSCDSEATTTSGSNHSTTAGGGGGGGRACSIEFNSESRQAVIRQ</sequence>
<accession>A0AC35GQU0</accession>
<organism evidence="1 2">
    <name type="scientific">Panagrolaimus sp. PS1159</name>
    <dbReference type="NCBI Taxonomy" id="55785"/>
    <lineage>
        <taxon>Eukaryota</taxon>
        <taxon>Metazoa</taxon>
        <taxon>Ecdysozoa</taxon>
        <taxon>Nematoda</taxon>
        <taxon>Chromadorea</taxon>
        <taxon>Rhabditida</taxon>
        <taxon>Tylenchina</taxon>
        <taxon>Panagrolaimomorpha</taxon>
        <taxon>Panagrolaimoidea</taxon>
        <taxon>Panagrolaimidae</taxon>
        <taxon>Panagrolaimus</taxon>
    </lineage>
</organism>
<evidence type="ECO:0000313" key="1">
    <source>
        <dbReference type="Proteomes" id="UP000887580"/>
    </source>
</evidence>
<dbReference type="WBParaSite" id="PS1159_v2.g7507.t1">
    <property type="protein sequence ID" value="PS1159_v2.g7507.t1"/>
    <property type="gene ID" value="PS1159_v2.g7507"/>
</dbReference>
<evidence type="ECO:0000313" key="2">
    <source>
        <dbReference type="WBParaSite" id="PS1159_v2.g7507.t1"/>
    </source>
</evidence>